<accession>A0ABR8PKT4</accession>
<protein>
    <submittedName>
        <fullName evidence="1">Uncharacterized protein</fullName>
    </submittedName>
</protein>
<sequence>MIRKGRFARWNGKEYEISSRNKQIYLATTNPDELRNGFSLIGGSTTSLLRPVELKELEDAYEIVPYAMLGGHRFAIEGIDSHTGMVKLVTNNAFAVKKLELQPYGSEEYMIELPFHSINVEEDRIPILGFENRFV</sequence>
<gene>
    <name evidence="1" type="ORF">H9659_10615</name>
</gene>
<name>A0ABR8PKT4_9BACL</name>
<dbReference type="EMBL" id="JACSQY010000007">
    <property type="protein sequence ID" value="MBD7908783.1"/>
    <property type="molecule type" value="Genomic_DNA"/>
</dbReference>
<proteinExistence type="predicted"/>
<comment type="caution">
    <text evidence="1">The sequence shown here is derived from an EMBL/GenBank/DDBJ whole genome shotgun (WGS) entry which is preliminary data.</text>
</comment>
<organism evidence="1 2">
    <name type="scientific">Sporosarcina gallistercoris</name>
    <dbReference type="NCBI Taxonomy" id="2762245"/>
    <lineage>
        <taxon>Bacteria</taxon>
        <taxon>Bacillati</taxon>
        <taxon>Bacillota</taxon>
        <taxon>Bacilli</taxon>
        <taxon>Bacillales</taxon>
        <taxon>Caryophanaceae</taxon>
        <taxon>Sporosarcina</taxon>
    </lineage>
</organism>
<dbReference type="RefSeq" id="WP_191690271.1">
    <property type="nucleotide sequence ID" value="NZ_JACSQY010000007.1"/>
</dbReference>
<evidence type="ECO:0000313" key="1">
    <source>
        <dbReference type="EMBL" id="MBD7908783.1"/>
    </source>
</evidence>
<reference evidence="1 2" key="1">
    <citation type="submission" date="2020-08" db="EMBL/GenBank/DDBJ databases">
        <title>A Genomic Blueprint of the Chicken Gut Microbiome.</title>
        <authorList>
            <person name="Gilroy R."/>
            <person name="Ravi A."/>
            <person name="Getino M."/>
            <person name="Pursley I."/>
            <person name="Horton D.L."/>
            <person name="Alikhan N.-F."/>
            <person name="Baker D."/>
            <person name="Gharbi K."/>
            <person name="Hall N."/>
            <person name="Watson M."/>
            <person name="Adriaenssens E.M."/>
            <person name="Foster-Nyarko E."/>
            <person name="Jarju S."/>
            <person name="Secka A."/>
            <person name="Antonio M."/>
            <person name="Oren A."/>
            <person name="Chaudhuri R."/>
            <person name="La Ragione R.M."/>
            <person name="Hildebrand F."/>
            <person name="Pallen M.J."/>
        </authorList>
    </citation>
    <scope>NUCLEOTIDE SEQUENCE [LARGE SCALE GENOMIC DNA]</scope>
    <source>
        <strain evidence="1 2">Sa3CUA8</strain>
    </source>
</reference>
<dbReference type="Proteomes" id="UP000659496">
    <property type="component" value="Unassembled WGS sequence"/>
</dbReference>
<keyword evidence="2" id="KW-1185">Reference proteome</keyword>
<evidence type="ECO:0000313" key="2">
    <source>
        <dbReference type="Proteomes" id="UP000659496"/>
    </source>
</evidence>